<sequence>MPEPECMWQGELNVKEIIVSNGSGDKSYLLLTDWMRAHITSSSFGTTNTQAAAAAQLHSCARCEERHLLFDVSTCTIVAANAENYQATRTGRLVSAPLQLRYRTRIASGYKNPYFSRRSNATI</sequence>
<dbReference type="EMBL" id="QKKF02016474">
    <property type="protein sequence ID" value="RZF41717.1"/>
    <property type="molecule type" value="Genomic_DNA"/>
</dbReference>
<evidence type="ECO:0000313" key="2">
    <source>
        <dbReference type="Proteomes" id="UP000291343"/>
    </source>
</evidence>
<accession>A0A482X7Q0</accession>
<evidence type="ECO:0000313" key="1">
    <source>
        <dbReference type="EMBL" id="RZF41717.1"/>
    </source>
</evidence>
<organism evidence="1 2">
    <name type="scientific">Laodelphax striatellus</name>
    <name type="common">Small brown planthopper</name>
    <name type="synonym">Delphax striatella</name>
    <dbReference type="NCBI Taxonomy" id="195883"/>
    <lineage>
        <taxon>Eukaryota</taxon>
        <taxon>Metazoa</taxon>
        <taxon>Ecdysozoa</taxon>
        <taxon>Arthropoda</taxon>
        <taxon>Hexapoda</taxon>
        <taxon>Insecta</taxon>
        <taxon>Pterygota</taxon>
        <taxon>Neoptera</taxon>
        <taxon>Paraneoptera</taxon>
        <taxon>Hemiptera</taxon>
        <taxon>Auchenorrhyncha</taxon>
        <taxon>Fulgoroidea</taxon>
        <taxon>Delphacidae</taxon>
        <taxon>Criomorphinae</taxon>
        <taxon>Laodelphax</taxon>
    </lineage>
</organism>
<comment type="caution">
    <text evidence="1">The sequence shown here is derived from an EMBL/GenBank/DDBJ whole genome shotgun (WGS) entry which is preliminary data.</text>
</comment>
<gene>
    <name evidence="1" type="ORF">LSTR_LSTR012930</name>
</gene>
<dbReference type="AlphaFoldDB" id="A0A482X7Q0"/>
<protein>
    <submittedName>
        <fullName evidence="1">Uncharacterized protein</fullName>
    </submittedName>
</protein>
<proteinExistence type="predicted"/>
<dbReference type="InParanoid" id="A0A482X7Q0"/>
<reference evidence="1 2" key="1">
    <citation type="journal article" date="2017" name="Gigascience">
        <title>Genome sequence of the small brown planthopper, Laodelphax striatellus.</title>
        <authorList>
            <person name="Zhu J."/>
            <person name="Jiang F."/>
            <person name="Wang X."/>
            <person name="Yang P."/>
            <person name="Bao Y."/>
            <person name="Zhao W."/>
            <person name="Wang W."/>
            <person name="Lu H."/>
            <person name="Wang Q."/>
            <person name="Cui N."/>
            <person name="Li J."/>
            <person name="Chen X."/>
            <person name="Luo L."/>
            <person name="Yu J."/>
            <person name="Kang L."/>
            <person name="Cui F."/>
        </authorList>
    </citation>
    <scope>NUCLEOTIDE SEQUENCE [LARGE SCALE GENOMIC DNA]</scope>
    <source>
        <strain evidence="1">Lst14</strain>
    </source>
</reference>
<keyword evidence="2" id="KW-1185">Reference proteome</keyword>
<name>A0A482X7Q0_LAOST</name>
<dbReference type="Proteomes" id="UP000291343">
    <property type="component" value="Unassembled WGS sequence"/>
</dbReference>